<evidence type="ECO:0000313" key="2">
    <source>
        <dbReference type="EMBL" id="MFC5406530.1"/>
    </source>
</evidence>
<gene>
    <name evidence="2" type="ORF">ACFPOF_27680</name>
</gene>
<comment type="caution">
    <text evidence="2">The sequence shown here is derived from an EMBL/GenBank/DDBJ whole genome shotgun (WGS) entry which is preliminary data.</text>
</comment>
<name>A0ABW0I1Y1_9BACL</name>
<evidence type="ECO:0000259" key="1">
    <source>
        <dbReference type="Pfam" id="PF08874"/>
    </source>
</evidence>
<evidence type="ECO:0000313" key="3">
    <source>
        <dbReference type="Proteomes" id="UP001596113"/>
    </source>
</evidence>
<dbReference type="EMBL" id="JBHSMI010000056">
    <property type="protein sequence ID" value="MFC5406530.1"/>
    <property type="molecule type" value="Genomic_DNA"/>
</dbReference>
<sequence length="332" mass="38450">MLHIVNGDFVGDKLRKGNIRGDVLVWREVYPVGPVSVNMEEPWSPRVEYLERTLGISADDYVTNYKSQEQILQNYHQYDEIVLWFEHDLFDQLMLSYLLHWFSKRTLGHTKLNLLCIGDYPGIDLFRGLGQLTTRQLEALSGTWQRIGQKELETGRRIWEAYASPEIERHVEILHEDTSALPFANAALELHLSRLPSVKNGLGIVEQTALDLIRRGINNPRELFKEVGNRLSVLGMGDLEFWYRLWSMSQQPNALLELRGQYAFPDYRQKMAPSFENCEVALTELGLEVAVGEKDWVNVKGMDEWYGGLRLHGGLTWRWDTERKQLVDIEMG</sequence>
<proteinExistence type="predicted"/>
<dbReference type="InterPro" id="IPR014973">
    <property type="entry name" value="DUF1835"/>
</dbReference>
<keyword evidence="3" id="KW-1185">Reference proteome</keyword>
<dbReference type="Proteomes" id="UP001596113">
    <property type="component" value="Unassembled WGS sequence"/>
</dbReference>
<dbReference type="RefSeq" id="WP_378138630.1">
    <property type="nucleotide sequence ID" value="NZ_JBHSMI010000056.1"/>
</dbReference>
<feature type="domain" description="DUF1835" evidence="1">
    <location>
        <begin position="2"/>
        <end position="104"/>
    </location>
</feature>
<organism evidence="2 3">
    <name type="scientific">Cohnella soli</name>
    <dbReference type="NCBI Taxonomy" id="425005"/>
    <lineage>
        <taxon>Bacteria</taxon>
        <taxon>Bacillati</taxon>
        <taxon>Bacillota</taxon>
        <taxon>Bacilli</taxon>
        <taxon>Bacillales</taxon>
        <taxon>Paenibacillaceae</taxon>
        <taxon>Cohnella</taxon>
    </lineage>
</organism>
<dbReference type="Pfam" id="PF08874">
    <property type="entry name" value="DUF1835"/>
    <property type="match status" value="1"/>
</dbReference>
<reference evidence="3" key="1">
    <citation type="journal article" date="2019" name="Int. J. Syst. Evol. Microbiol.">
        <title>The Global Catalogue of Microorganisms (GCM) 10K type strain sequencing project: providing services to taxonomists for standard genome sequencing and annotation.</title>
        <authorList>
            <consortium name="The Broad Institute Genomics Platform"/>
            <consortium name="The Broad Institute Genome Sequencing Center for Infectious Disease"/>
            <person name="Wu L."/>
            <person name="Ma J."/>
        </authorList>
    </citation>
    <scope>NUCLEOTIDE SEQUENCE [LARGE SCALE GENOMIC DNA]</scope>
    <source>
        <strain evidence="3">CGMCC 1.18575</strain>
    </source>
</reference>
<accession>A0ABW0I1Y1</accession>
<protein>
    <submittedName>
        <fullName evidence="2">DUF1835 domain-containing protein</fullName>
    </submittedName>
</protein>